<dbReference type="RefSeq" id="WP_042533510.1">
    <property type="nucleotide sequence ID" value="NZ_CAXOIH010000031.1"/>
</dbReference>
<dbReference type="SUPFAM" id="SSF68906">
    <property type="entry name" value="SAP domain"/>
    <property type="match status" value="1"/>
</dbReference>
<dbReference type="Pfam" id="PF20026">
    <property type="entry name" value="DUF6434"/>
    <property type="match status" value="1"/>
</dbReference>
<dbReference type="InterPro" id="IPR045492">
    <property type="entry name" value="DUF6434"/>
</dbReference>
<gene>
    <name evidence="2" type="ORF">BN997_03123</name>
</gene>
<dbReference type="Proteomes" id="UP000040453">
    <property type="component" value="Unassembled WGS sequence"/>
</dbReference>
<proteinExistence type="predicted"/>
<evidence type="ECO:0000313" key="2">
    <source>
        <dbReference type="EMBL" id="CEI83219.1"/>
    </source>
</evidence>
<feature type="domain" description="SAP" evidence="1">
    <location>
        <begin position="23"/>
        <end position="57"/>
    </location>
</feature>
<dbReference type="Pfam" id="PF18953">
    <property type="entry name" value="SAP_new25"/>
    <property type="match status" value="1"/>
</dbReference>
<accession>A0A0A1MU73</accession>
<sequence>MNRQNKETRPYLDENISVEDFLDFYWLKVELQDFCRKKGMQTSGAKTEIAERIIHYLKTGELSQAAKSKKAPAYPEKRKKAASMSLETVIEANFKCTQEHREFFKRVIGPKFHFSVALQNYLKANAGKTYQDVVDHYYQLEEDKKKGKRTTISGQFEYNTFIRAYFDDSANKGKSLQDAISAWKEVRSRRGDNVYRSASEAE</sequence>
<evidence type="ECO:0000313" key="3">
    <source>
        <dbReference type="Proteomes" id="UP000040453"/>
    </source>
</evidence>
<reference evidence="2 3" key="1">
    <citation type="submission" date="2014-11" db="EMBL/GenBank/DDBJ databases">
        <authorList>
            <person name="Urmite Genomes Urmite Genomes"/>
        </authorList>
    </citation>
    <scope>NUCLEOTIDE SEQUENCE [LARGE SCALE GENOMIC DNA]</scope>
    <source>
        <strain evidence="2 3">Oc5</strain>
    </source>
</reference>
<dbReference type="InterPro" id="IPR036361">
    <property type="entry name" value="SAP_dom_sf"/>
</dbReference>
<dbReference type="InterPro" id="IPR003034">
    <property type="entry name" value="SAP_dom"/>
</dbReference>
<dbReference type="AlphaFoldDB" id="A0A0A1MU73"/>
<keyword evidence="3" id="KW-1185">Reference proteome</keyword>
<dbReference type="EMBL" id="CDGG01000001">
    <property type="protein sequence ID" value="CEI83219.1"/>
    <property type="molecule type" value="Genomic_DNA"/>
</dbReference>
<dbReference type="STRING" id="545501.BN997_03123"/>
<protein>
    <recommendedName>
        <fullName evidence="1">SAP domain-containing protein</fullName>
    </recommendedName>
</protein>
<organism evidence="2 3">
    <name type="scientific">Oceanobacillus oncorhynchi</name>
    <dbReference type="NCBI Taxonomy" id="545501"/>
    <lineage>
        <taxon>Bacteria</taxon>
        <taxon>Bacillati</taxon>
        <taxon>Bacillota</taxon>
        <taxon>Bacilli</taxon>
        <taxon>Bacillales</taxon>
        <taxon>Bacillaceae</taxon>
        <taxon>Oceanobacillus</taxon>
    </lineage>
</organism>
<name>A0A0A1MU73_9BACI</name>
<dbReference type="OrthoDB" id="9778090at2"/>
<evidence type="ECO:0000259" key="1">
    <source>
        <dbReference type="PROSITE" id="PS50800"/>
    </source>
</evidence>
<dbReference type="PROSITE" id="PS50800">
    <property type="entry name" value="SAP"/>
    <property type="match status" value="1"/>
</dbReference>